<gene>
    <name evidence="1" type="ORF">C4544_05470</name>
</gene>
<dbReference type="AlphaFoldDB" id="A0A419DB16"/>
<reference evidence="1 2" key="1">
    <citation type="journal article" date="2017" name="ISME J.">
        <title>Energy and carbon metabolisms in a deep terrestrial subsurface fluid microbial community.</title>
        <authorList>
            <person name="Momper L."/>
            <person name="Jungbluth S.P."/>
            <person name="Lee M.D."/>
            <person name="Amend J.P."/>
        </authorList>
    </citation>
    <scope>NUCLEOTIDE SEQUENCE [LARGE SCALE GENOMIC DNA]</scope>
    <source>
        <strain evidence="1">SURF_29</strain>
    </source>
</reference>
<evidence type="ECO:0000313" key="1">
    <source>
        <dbReference type="EMBL" id="RJO60283.1"/>
    </source>
</evidence>
<comment type="caution">
    <text evidence="1">The sequence shown here is derived from an EMBL/GenBank/DDBJ whole genome shotgun (WGS) entry which is preliminary data.</text>
</comment>
<organism evidence="1 2">
    <name type="scientific">candidate division WS5 bacterium</name>
    <dbReference type="NCBI Taxonomy" id="2093353"/>
    <lineage>
        <taxon>Bacteria</taxon>
        <taxon>candidate division WS5</taxon>
    </lineage>
</organism>
<accession>A0A419DB16</accession>
<evidence type="ECO:0000313" key="2">
    <source>
        <dbReference type="Proteomes" id="UP000285655"/>
    </source>
</evidence>
<name>A0A419DB16_9BACT</name>
<dbReference type="EMBL" id="QZJW01000049">
    <property type="protein sequence ID" value="RJO60283.1"/>
    <property type="molecule type" value="Genomic_DNA"/>
</dbReference>
<sequence length="130" mass="14938">MITINPRVLRQLQGCQGFSFHTGTNWNKKERLNFRSKQNREEQTEGITGVLASIKKFGQLPCEMNLVLGVIEGRMVMEGTIDTLDQNSMNKSQTLLQEIEMKMTGFRHNYPRTAFTFTVEQTVEVTDVHI</sequence>
<dbReference type="Proteomes" id="UP000285655">
    <property type="component" value="Unassembled WGS sequence"/>
</dbReference>
<protein>
    <submittedName>
        <fullName evidence="1">Uncharacterized protein</fullName>
    </submittedName>
</protein>
<proteinExistence type="predicted"/>